<dbReference type="EMBL" id="CBSV010000009">
    <property type="protein sequence ID" value="CDG99573.1"/>
    <property type="molecule type" value="Genomic_DNA"/>
</dbReference>
<proteinExistence type="predicted"/>
<organism evidence="2">
    <name type="scientific">Xenorhabdus bovienii str. feltiae Moldova</name>
    <dbReference type="NCBI Taxonomy" id="1398200"/>
    <lineage>
        <taxon>Bacteria</taxon>
        <taxon>Pseudomonadati</taxon>
        <taxon>Pseudomonadota</taxon>
        <taxon>Gammaproteobacteria</taxon>
        <taxon>Enterobacterales</taxon>
        <taxon>Morganellaceae</taxon>
        <taxon>Xenorhabdus</taxon>
    </lineage>
</organism>
<sequence>MEKKTSNTNAPQKNQDINMSQKNKVVIKPKSERPILMATHL</sequence>
<dbReference type="Proteomes" id="UP000028487">
    <property type="component" value="Unassembled WGS sequence"/>
</dbReference>
<dbReference type="AlphaFoldDB" id="A0A077NML8"/>
<dbReference type="RefSeq" id="WP_268987943.1">
    <property type="nucleotide sequence ID" value="NZ_CAWLWD010000096.1"/>
</dbReference>
<gene>
    <name evidence="2" type="ORF">XBFM1_1060002</name>
</gene>
<accession>A0A077NML8</accession>
<feature type="compositionally biased region" description="Polar residues" evidence="1">
    <location>
        <begin position="1"/>
        <end position="23"/>
    </location>
</feature>
<reference evidence="2" key="1">
    <citation type="submission" date="2013-07" db="EMBL/GenBank/DDBJ databases">
        <title>Sub-species coevolution in mutualistic symbiosis.</title>
        <authorList>
            <person name="Murfin K."/>
            <person name="Klassen J."/>
            <person name="Lee M."/>
            <person name="Forst S."/>
            <person name="Stock P."/>
            <person name="Goodrich-Blair H."/>
        </authorList>
    </citation>
    <scope>NUCLEOTIDE SEQUENCE [LARGE SCALE GENOMIC DNA]</scope>
    <source>
        <strain evidence="2">Feltiae Moldova</strain>
    </source>
</reference>
<dbReference type="HOGENOM" id="CLU_3278877_0_0_6"/>
<feature type="region of interest" description="Disordered" evidence="1">
    <location>
        <begin position="1"/>
        <end position="41"/>
    </location>
</feature>
<name>A0A077NML8_XENBV</name>
<evidence type="ECO:0000313" key="2">
    <source>
        <dbReference type="EMBL" id="CDG99573.1"/>
    </source>
</evidence>
<comment type="caution">
    <text evidence="2">The sequence shown here is derived from an EMBL/GenBank/DDBJ whole genome shotgun (WGS) entry which is preliminary data.</text>
</comment>
<evidence type="ECO:0000256" key="1">
    <source>
        <dbReference type="SAM" id="MobiDB-lite"/>
    </source>
</evidence>
<protein>
    <submittedName>
        <fullName evidence="2">Uncharacterized protein</fullName>
    </submittedName>
</protein>